<comment type="caution">
    <text evidence="2">The sequence shown here is derived from an EMBL/GenBank/DDBJ whole genome shotgun (WGS) entry which is preliminary data.</text>
</comment>
<gene>
    <name evidence="2" type="ORF">ACAOBT_LOCUS34280</name>
</gene>
<dbReference type="Proteomes" id="UP001152888">
    <property type="component" value="Unassembled WGS sequence"/>
</dbReference>
<proteinExistence type="predicted"/>
<evidence type="ECO:0000313" key="3">
    <source>
        <dbReference type="Proteomes" id="UP001152888"/>
    </source>
</evidence>
<feature type="coiled-coil region" evidence="1">
    <location>
        <begin position="42"/>
        <end position="76"/>
    </location>
</feature>
<dbReference type="AlphaFoldDB" id="A0A9P0QAG7"/>
<keyword evidence="1" id="KW-0175">Coiled coil</keyword>
<name>A0A9P0QAG7_ACAOB</name>
<accession>A0A9P0QAG7</accession>
<organism evidence="2 3">
    <name type="scientific">Acanthoscelides obtectus</name>
    <name type="common">Bean weevil</name>
    <name type="synonym">Bruchus obtectus</name>
    <dbReference type="NCBI Taxonomy" id="200917"/>
    <lineage>
        <taxon>Eukaryota</taxon>
        <taxon>Metazoa</taxon>
        <taxon>Ecdysozoa</taxon>
        <taxon>Arthropoda</taxon>
        <taxon>Hexapoda</taxon>
        <taxon>Insecta</taxon>
        <taxon>Pterygota</taxon>
        <taxon>Neoptera</taxon>
        <taxon>Endopterygota</taxon>
        <taxon>Coleoptera</taxon>
        <taxon>Polyphaga</taxon>
        <taxon>Cucujiformia</taxon>
        <taxon>Chrysomeloidea</taxon>
        <taxon>Chrysomelidae</taxon>
        <taxon>Bruchinae</taxon>
        <taxon>Bruchini</taxon>
        <taxon>Acanthoscelides</taxon>
    </lineage>
</organism>
<reference evidence="2" key="1">
    <citation type="submission" date="2022-03" db="EMBL/GenBank/DDBJ databases">
        <authorList>
            <person name="Sayadi A."/>
        </authorList>
    </citation>
    <scope>NUCLEOTIDE SEQUENCE</scope>
</reference>
<dbReference type="OrthoDB" id="10066957at2759"/>
<keyword evidence="3" id="KW-1185">Reference proteome</keyword>
<protein>
    <submittedName>
        <fullName evidence="2">Uncharacterized protein</fullName>
    </submittedName>
</protein>
<dbReference type="EMBL" id="CAKOFQ010008536">
    <property type="protein sequence ID" value="CAH2014670.1"/>
    <property type="molecule type" value="Genomic_DNA"/>
</dbReference>
<sequence>MPLTRDQMADVRLIIKQTIEELLSDDKFLTLISDKIEQKLGIKESQQKMVELEKQIMDLRHAKNKLECDLEKFQQHARRKSFRIVGMKESHGTSVLEQVLTLCEDNLKTRVLEENIENCFWLGRKKNEQRSVLFTVNSHNLKMKLLRNRKLLKGSGITLTEDMSPARYKLYQKAVQKWGKQKTWFYNGEIWVKLRENKLQIKTEEDLNNMAQYCSHVLFRLLQSGRELFILV</sequence>
<evidence type="ECO:0000256" key="1">
    <source>
        <dbReference type="SAM" id="Coils"/>
    </source>
</evidence>
<evidence type="ECO:0000313" key="2">
    <source>
        <dbReference type="EMBL" id="CAH2014670.1"/>
    </source>
</evidence>